<reference evidence="2" key="1">
    <citation type="submission" date="2020-10" db="EMBL/GenBank/DDBJ databases">
        <title>De novo genome project of the cellulose decomposer Thermobifida halotolerans type strain.</title>
        <authorList>
            <person name="Nagy I."/>
            <person name="Horvath B."/>
            <person name="Kukolya J."/>
            <person name="Nagy I."/>
            <person name="Orsini M."/>
        </authorList>
    </citation>
    <scope>NUCLEOTIDE SEQUENCE</scope>
    <source>
        <strain evidence="2">DSM 44931</strain>
    </source>
</reference>
<dbReference type="EMBL" id="CP063196">
    <property type="protein sequence ID" value="UOE21448.1"/>
    <property type="molecule type" value="Genomic_DNA"/>
</dbReference>
<evidence type="ECO:0000313" key="2">
    <source>
        <dbReference type="EMBL" id="UOE21448.1"/>
    </source>
</evidence>
<gene>
    <name evidence="2" type="ORF">NI17_010235</name>
</gene>
<keyword evidence="3" id="KW-1185">Reference proteome</keyword>
<accession>A0AA97M0W5</accession>
<dbReference type="AlphaFoldDB" id="A0AA97M0W5"/>
<protein>
    <recommendedName>
        <fullName evidence="4">CRISPR-associated protein Cst1</fullName>
    </recommendedName>
</protein>
<feature type="compositionally biased region" description="Acidic residues" evidence="1">
    <location>
        <begin position="423"/>
        <end position="435"/>
    </location>
</feature>
<name>A0AA97M0W5_9ACTN</name>
<evidence type="ECO:0008006" key="4">
    <source>
        <dbReference type="Google" id="ProtNLM"/>
    </source>
</evidence>
<sequence>MSAEDLEQAAQRITEDVAIAAAASKEDSSYDWWKVLFALYPGAKPTHHSRQRDRGVMRSQTAAILGPDPGEGQVHPCVFCGQECTVLWTKSTLPLFDTAKTINTLPPKTLGWPICHGCRLAMWALPYGAWLTAGSATVLTCEDPQVEWAFVTRNVKRANRIRQLGFNRLTDGVGPEAVALRALREHAVHNPVAATLWMFKNDNQEPWLKVVSTRIGTTRFLQRMLSDPACREGWQDLKRTLHRTDAAGRTVVDGTTALARLLFDPQLAPRDRLVAELFKRSTAVETVLRRKVETWRSLVAVYLEEMHAVDTEQLKPLARMVARWIATESSRGRFNEYRRVAGSAYPLHKLLMAVSARLYLDGGEPGDVTAAVVEDLLAAGANGWRLRALLWFEVLAELGRLGVSLSGHEEDPDEEEPTRFDDPLADVDERDEEYV</sequence>
<dbReference type="RefSeq" id="WP_147417020.1">
    <property type="nucleotide sequence ID" value="NZ_CP063196.1"/>
</dbReference>
<organism evidence="2 3">
    <name type="scientific">Thermobifida halotolerans</name>
    <dbReference type="NCBI Taxonomy" id="483545"/>
    <lineage>
        <taxon>Bacteria</taxon>
        <taxon>Bacillati</taxon>
        <taxon>Actinomycetota</taxon>
        <taxon>Actinomycetes</taxon>
        <taxon>Streptosporangiales</taxon>
        <taxon>Nocardiopsidaceae</taxon>
        <taxon>Thermobifida</taxon>
    </lineage>
</organism>
<dbReference type="Proteomes" id="UP000265719">
    <property type="component" value="Chromosome"/>
</dbReference>
<evidence type="ECO:0000256" key="1">
    <source>
        <dbReference type="SAM" id="MobiDB-lite"/>
    </source>
</evidence>
<evidence type="ECO:0000313" key="3">
    <source>
        <dbReference type="Proteomes" id="UP000265719"/>
    </source>
</evidence>
<dbReference type="KEGG" id="thao:NI17_010235"/>
<proteinExistence type="predicted"/>
<feature type="region of interest" description="Disordered" evidence="1">
    <location>
        <begin position="405"/>
        <end position="435"/>
    </location>
</feature>